<gene>
    <name evidence="3" type="primary">PmUG01_00046900</name>
    <name evidence="3" type="ORF">PMUG01_00046900</name>
</gene>
<feature type="chain" id="PRO_5008915771" evidence="2">
    <location>
        <begin position="23"/>
        <end position="247"/>
    </location>
</feature>
<reference evidence="3 4" key="1">
    <citation type="submission" date="2016-06" db="EMBL/GenBank/DDBJ databases">
        <authorList>
            <consortium name="Pathogen Informatics"/>
        </authorList>
    </citation>
    <scope>NUCLEOTIDE SEQUENCE [LARGE SCALE GENOMIC DNA]</scope>
</reference>
<dbReference type="KEGG" id="pmal:PMUG01_00046900"/>
<evidence type="ECO:0000256" key="2">
    <source>
        <dbReference type="SAM" id="SignalP"/>
    </source>
</evidence>
<keyword evidence="2" id="KW-0732">Signal</keyword>
<keyword evidence="1" id="KW-1133">Transmembrane helix</keyword>
<evidence type="ECO:0000256" key="1">
    <source>
        <dbReference type="SAM" id="Phobius"/>
    </source>
</evidence>
<evidence type="ECO:0000313" key="4">
    <source>
        <dbReference type="Proteomes" id="UP000219813"/>
    </source>
</evidence>
<dbReference type="OrthoDB" id="10669034at2759"/>
<organism evidence="3 4">
    <name type="scientific">Plasmodium malariae</name>
    <dbReference type="NCBI Taxonomy" id="5858"/>
    <lineage>
        <taxon>Eukaryota</taxon>
        <taxon>Sar</taxon>
        <taxon>Alveolata</taxon>
        <taxon>Apicomplexa</taxon>
        <taxon>Aconoidasida</taxon>
        <taxon>Haemosporida</taxon>
        <taxon>Plasmodiidae</taxon>
        <taxon>Plasmodium</taxon>
        <taxon>Plasmodium (Plasmodium)</taxon>
    </lineage>
</organism>
<keyword evidence="1" id="KW-0472">Membrane</keyword>
<dbReference type="AlphaFoldDB" id="A0A1D3JH71"/>
<feature type="signal peptide" evidence="2">
    <location>
        <begin position="1"/>
        <end position="22"/>
    </location>
</feature>
<feature type="transmembrane region" description="Helical" evidence="1">
    <location>
        <begin position="208"/>
        <end position="233"/>
    </location>
</feature>
<name>A0A1D3JH71_PLAMA</name>
<keyword evidence="4" id="KW-1185">Reference proteome</keyword>
<evidence type="ECO:0000313" key="3">
    <source>
        <dbReference type="EMBL" id="SBT85646.1"/>
    </source>
</evidence>
<proteinExistence type="predicted"/>
<accession>A0A1D3JH71</accession>
<dbReference type="Proteomes" id="UP000219813">
    <property type="component" value="Unassembled WGS sequence"/>
</dbReference>
<protein>
    <submittedName>
        <fullName evidence="3">Fam-m protein</fullName>
    </submittedName>
</protein>
<keyword evidence="1" id="KW-0812">Transmembrane</keyword>
<dbReference type="EMBL" id="FLRL01000017">
    <property type="protein sequence ID" value="SBT85646.1"/>
    <property type="molecule type" value="Genomic_DNA"/>
</dbReference>
<sequence>MLQKIKLPLFIKISTYILLTLCIIDNPLDENCYFHRKLDVRNYRLLGKYKQDNDSTNAWLNEHSSNNKTNQKRDISNNKKDAYRKYKQSIKDLLNKEQYYTEIVDHNSSMFDGKHFHFERIWIKKKDYDEFLGKNRKICDIALKKIKFKSYGFAVVLFFIFFLLGIGIPGLYGIESLNVSWDDIKTHNIWKDFKEPIENMVPEAIRPYIHIITFSILMIIISVILIVVIYKTLRNKEKYQKIKLMRE</sequence>
<dbReference type="GeneID" id="39865931"/>
<dbReference type="Pfam" id="PF12420">
    <property type="entry name" value="DUF3671"/>
    <property type="match status" value="1"/>
</dbReference>
<dbReference type="InterPro" id="IPR022139">
    <property type="entry name" value="Fam-L/Fam-M-like_plasmodium"/>
</dbReference>
<dbReference type="RefSeq" id="XP_028859007.1">
    <property type="nucleotide sequence ID" value="XM_029003766.1"/>
</dbReference>
<feature type="transmembrane region" description="Helical" evidence="1">
    <location>
        <begin position="151"/>
        <end position="172"/>
    </location>
</feature>
<dbReference type="VEuPathDB" id="PlasmoDB:PmUG01_00046900"/>